<proteinExistence type="predicted"/>
<reference evidence="2 3" key="1">
    <citation type="submission" date="2016-03" db="EMBL/GenBank/DDBJ databases">
        <title>Cyphomyrmex costatus WGS genome.</title>
        <authorList>
            <person name="Nygaard S."/>
            <person name="Hu H."/>
            <person name="Boomsma J."/>
            <person name="Zhang G."/>
        </authorList>
    </citation>
    <scope>NUCLEOTIDE SEQUENCE [LARGE SCALE GENOMIC DNA]</scope>
    <source>
        <strain evidence="2">MS0001</strain>
        <tissue evidence="2">Whole body</tissue>
    </source>
</reference>
<gene>
    <name evidence="2" type="ORF">ALC62_15826</name>
</gene>
<evidence type="ECO:0000313" key="3">
    <source>
        <dbReference type="Proteomes" id="UP000078542"/>
    </source>
</evidence>
<sequence>MARRWRRRAAKGAMRNREGNDRRRLSVVDDSRDFMIRYIEGESEKEGGEPITSRSGMRRGKPRCARGIIIHPAYYPYTGTIDEPTPNAPPACTYFGLYASKMNSVIRRGQRVNGWSVARSVGRLLQPALQPAHSIPTPRPFKHGTAESLGLIIISARQATVAIVVSEVMVVLLRTVPLPATRYTVSVHRAGQRTGMHMHRVPRLSAMEMQCNLMRDV</sequence>
<feature type="compositionally biased region" description="Basic residues" evidence="1">
    <location>
        <begin position="1"/>
        <end position="10"/>
    </location>
</feature>
<dbReference type="Proteomes" id="UP000078542">
    <property type="component" value="Unassembled WGS sequence"/>
</dbReference>
<accession>A0A195BZY3</accession>
<name>A0A195BZY3_9HYME</name>
<feature type="region of interest" description="Disordered" evidence="1">
    <location>
        <begin position="1"/>
        <end position="22"/>
    </location>
</feature>
<keyword evidence="3" id="KW-1185">Reference proteome</keyword>
<evidence type="ECO:0000313" key="2">
    <source>
        <dbReference type="EMBL" id="KYM93468.1"/>
    </source>
</evidence>
<dbReference type="EMBL" id="KQ978501">
    <property type="protein sequence ID" value="KYM93468.1"/>
    <property type="molecule type" value="Genomic_DNA"/>
</dbReference>
<dbReference type="AlphaFoldDB" id="A0A195BZY3"/>
<organism evidence="2 3">
    <name type="scientific">Cyphomyrmex costatus</name>
    <dbReference type="NCBI Taxonomy" id="456900"/>
    <lineage>
        <taxon>Eukaryota</taxon>
        <taxon>Metazoa</taxon>
        <taxon>Ecdysozoa</taxon>
        <taxon>Arthropoda</taxon>
        <taxon>Hexapoda</taxon>
        <taxon>Insecta</taxon>
        <taxon>Pterygota</taxon>
        <taxon>Neoptera</taxon>
        <taxon>Endopterygota</taxon>
        <taxon>Hymenoptera</taxon>
        <taxon>Apocrita</taxon>
        <taxon>Aculeata</taxon>
        <taxon>Formicoidea</taxon>
        <taxon>Formicidae</taxon>
        <taxon>Myrmicinae</taxon>
        <taxon>Cyphomyrmex</taxon>
    </lineage>
</organism>
<evidence type="ECO:0000256" key="1">
    <source>
        <dbReference type="SAM" id="MobiDB-lite"/>
    </source>
</evidence>
<protein>
    <submittedName>
        <fullName evidence="2">Uncharacterized protein</fullName>
    </submittedName>
</protein>